<keyword evidence="2 5" id="KW-0812">Transmembrane</keyword>
<evidence type="ECO:0000256" key="1">
    <source>
        <dbReference type="ARBA" id="ARBA00004141"/>
    </source>
</evidence>
<comment type="caution">
    <text evidence="6">The sequence shown here is derived from an EMBL/GenBank/DDBJ whole genome shotgun (WGS) entry which is preliminary data.</text>
</comment>
<feature type="transmembrane region" description="Helical" evidence="5">
    <location>
        <begin position="129"/>
        <end position="148"/>
    </location>
</feature>
<gene>
    <name evidence="6" type="ORF">GCM10011511_31740</name>
</gene>
<evidence type="ECO:0000256" key="5">
    <source>
        <dbReference type="SAM" id="Phobius"/>
    </source>
</evidence>
<reference evidence="6" key="2">
    <citation type="submission" date="2020-09" db="EMBL/GenBank/DDBJ databases">
        <authorList>
            <person name="Sun Q."/>
            <person name="Zhou Y."/>
        </authorList>
    </citation>
    <scope>NUCLEOTIDE SEQUENCE</scope>
    <source>
        <strain evidence="6">CGMCC 1.15448</strain>
    </source>
</reference>
<name>A0A8J2UEV2_9BACT</name>
<feature type="transmembrane region" description="Helical" evidence="5">
    <location>
        <begin position="12"/>
        <end position="30"/>
    </location>
</feature>
<evidence type="ECO:0000256" key="3">
    <source>
        <dbReference type="ARBA" id="ARBA00022989"/>
    </source>
</evidence>
<keyword evidence="4 5" id="KW-0472">Membrane</keyword>
<dbReference type="InterPro" id="IPR000537">
    <property type="entry name" value="UbiA_prenyltransferase"/>
</dbReference>
<dbReference type="GO" id="GO:0016765">
    <property type="term" value="F:transferase activity, transferring alkyl or aryl (other than methyl) groups"/>
    <property type="evidence" value="ECO:0007669"/>
    <property type="project" value="InterPro"/>
</dbReference>
<dbReference type="EMBL" id="BMJC01000003">
    <property type="protein sequence ID" value="GGB05987.1"/>
    <property type="molecule type" value="Genomic_DNA"/>
</dbReference>
<keyword evidence="3 5" id="KW-1133">Transmembrane helix</keyword>
<feature type="transmembrane region" description="Helical" evidence="5">
    <location>
        <begin position="90"/>
        <end position="113"/>
    </location>
</feature>
<sequence length="289" mass="32370">MKQTRSSTLQLLRLPFSFFLMPVYWFALSQVVDKDWGRALLIFVILHGLVYPASNGYNSYMDRDSTPIGGLEHPPQPTRTLFRVTLIMDLAALALGCFIGLYFVAGLAVYILASRAYSYRGIRLKKYPIIGWLTVISCQGALIFFLVYQGSHKAGIWADTLDVAPAMLAASLLLGGFYPLTQIYQHEADRQDGVRTLSLVLGYRGSFIFTGLIYGVAFFVLAYYFLSTLQIREFQVLATCMLPVIVYFLIWAVKVWRDPAAANFNNTMRMNILASICTNAGFIAVLVMG</sequence>
<feature type="transmembrane region" description="Helical" evidence="5">
    <location>
        <begin position="160"/>
        <end position="181"/>
    </location>
</feature>
<protein>
    <recommendedName>
        <fullName evidence="8">Prenyltransferase</fullName>
    </recommendedName>
</protein>
<evidence type="ECO:0000256" key="4">
    <source>
        <dbReference type="ARBA" id="ARBA00023136"/>
    </source>
</evidence>
<dbReference type="Pfam" id="PF01040">
    <property type="entry name" value="UbiA"/>
    <property type="match status" value="1"/>
</dbReference>
<proteinExistence type="predicted"/>
<dbReference type="AlphaFoldDB" id="A0A8J2UEV2"/>
<evidence type="ECO:0000256" key="2">
    <source>
        <dbReference type="ARBA" id="ARBA00022692"/>
    </source>
</evidence>
<dbReference type="Proteomes" id="UP000607559">
    <property type="component" value="Unassembled WGS sequence"/>
</dbReference>
<organism evidence="6 7">
    <name type="scientific">Puia dinghuensis</name>
    <dbReference type="NCBI Taxonomy" id="1792502"/>
    <lineage>
        <taxon>Bacteria</taxon>
        <taxon>Pseudomonadati</taxon>
        <taxon>Bacteroidota</taxon>
        <taxon>Chitinophagia</taxon>
        <taxon>Chitinophagales</taxon>
        <taxon>Chitinophagaceae</taxon>
        <taxon>Puia</taxon>
    </lineage>
</organism>
<dbReference type="GO" id="GO:0016020">
    <property type="term" value="C:membrane"/>
    <property type="evidence" value="ECO:0007669"/>
    <property type="project" value="UniProtKB-SubCell"/>
</dbReference>
<evidence type="ECO:0000313" key="6">
    <source>
        <dbReference type="EMBL" id="GGB05987.1"/>
    </source>
</evidence>
<dbReference type="Gene3D" id="1.20.120.1780">
    <property type="entry name" value="UbiA prenyltransferase"/>
    <property type="match status" value="1"/>
</dbReference>
<dbReference type="RefSeq" id="WP_229688936.1">
    <property type="nucleotide sequence ID" value="NZ_BMJC01000003.1"/>
</dbReference>
<feature type="transmembrane region" description="Helical" evidence="5">
    <location>
        <begin position="236"/>
        <end position="256"/>
    </location>
</feature>
<comment type="subcellular location">
    <subcellularLocation>
        <location evidence="1">Membrane</location>
        <topology evidence="1">Multi-pass membrane protein</topology>
    </subcellularLocation>
</comment>
<evidence type="ECO:0000313" key="7">
    <source>
        <dbReference type="Proteomes" id="UP000607559"/>
    </source>
</evidence>
<feature type="transmembrane region" description="Helical" evidence="5">
    <location>
        <begin position="268"/>
        <end position="288"/>
    </location>
</feature>
<feature type="transmembrane region" description="Helical" evidence="5">
    <location>
        <begin position="36"/>
        <end position="53"/>
    </location>
</feature>
<feature type="transmembrane region" description="Helical" evidence="5">
    <location>
        <begin position="201"/>
        <end position="224"/>
    </location>
</feature>
<reference evidence="6" key="1">
    <citation type="journal article" date="2014" name="Int. J. Syst. Evol. Microbiol.">
        <title>Complete genome sequence of Corynebacterium casei LMG S-19264T (=DSM 44701T), isolated from a smear-ripened cheese.</title>
        <authorList>
            <consortium name="US DOE Joint Genome Institute (JGI-PGF)"/>
            <person name="Walter F."/>
            <person name="Albersmeier A."/>
            <person name="Kalinowski J."/>
            <person name="Ruckert C."/>
        </authorList>
    </citation>
    <scope>NUCLEOTIDE SEQUENCE</scope>
    <source>
        <strain evidence="6">CGMCC 1.15448</strain>
    </source>
</reference>
<evidence type="ECO:0008006" key="8">
    <source>
        <dbReference type="Google" id="ProtNLM"/>
    </source>
</evidence>
<accession>A0A8J2UEV2</accession>
<keyword evidence="7" id="KW-1185">Reference proteome</keyword>